<dbReference type="AlphaFoldDB" id="A0A8S1SE49"/>
<dbReference type="OrthoDB" id="305682at2759"/>
<protein>
    <submittedName>
        <fullName evidence="2">Uncharacterized protein</fullName>
    </submittedName>
</protein>
<reference evidence="2" key="1">
    <citation type="submission" date="2021-01" db="EMBL/GenBank/DDBJ databases">
        <authorList>
            <consortium name="Genoscope - CEA"/>
            <person name="William W."/>
        </authorList>
    </citation>
    <scope>NUCLEOTIDE SEQUENCE</scope>
</reference>
<proteinExistence type="predicted"/>
<dbReference type="EMBL" id="CAJJDP010000008">
    <property type="protein sequence ID" value="CAD8138208.1"/>
    <property type="molecule type" value="Genomic_DNA"/>
</dbReference>
<name>A0A8S1SE49_PAROT</name>
<keyword evidence="1" id="KW-0175">Coiled coil</keyword>
<feature type="coiled-coil region" evidence="1">
    <location>
        <begin position="344"/>
        <end position="392"/>
    </location>
</feature>
<keyword evidence="3" id="KW-1185">Reference proteome</keyword>
<gene>
    <name evidence="2" type="ORF">POCTA_138.1.T0090261</name>
</gene>
<organism evidence="2 3">
    <name type="scientific">Paramecium octaurelia</name>
    <dbReference type="NCBI Taxonomy" id="43137"/>
    <lineage>
        <taxon>Eukaryota</taxon>
        <taxon>Sar</taxon>
        <taxon>Alveolata</taxon>
        <taxon>Ciliophora</taxon>
        <taxon>Intramacronucleata</taxon>
        <taxon>Oligohymenophorea</taxon>
        <taxon>Peniculida</taxon>
        <taxon>Parameciidae</taxon>
        <taxon>Paramecium</taxon>
    </lineage>
</organism>
<comment type="caution">
    <text evidence="2">The sequence shown here is derived from an EMBL/GenBank/DDBJ whole genome shotgun (WGS) entry which is preliminary data.</text>
</comment>
<dbReference type="OMA" id="NECLFTE"/>
<evidence type="ECO:0000256" key="1">
    <source>
        <dbReference type="SAM" id="Coils"/>
    </source>
</evidence>
<feature type="coiled-coil region" evidence="1">
    <location>
        <begin position="214"/>
        <end position="241"/>
    </location>
</feature>
<evidence type="ECO:0000313" key="2">
    <source>
        <dbReference type="EMBL" id="CAD8138208.1"/>
    </source>
</evidence>
<accession>A0A8S1SE49</accession>
<sequence>MLQNSCFEDYFGMEIENQLGTRGQSKECVENKRINLFQTPRKSDYFEPENQMNESQQSPHFILQCKNQRDSTQYNYNSENENTANGNKDEFQIDINFTPKTNECLFTELNNLIVQVQEKIQNLSQQSPGANDLSQCYGTYSEIKQQIYEIERVYRTKDDELSQLNIQLEKEFNLCKNQKYLDLTTNIQMNQSFDISKRYQQLQEIKKSKLQKFKNQYHEKYNLLKSDLNELKSQVKQLFSQNWFTFNNEKCFLEFSKLFNTKFQEEISIGDNSSQDNENQEQESPKLGDNQCIDQFILTLMKQFDINEGDIENIKLQIVQCVINQKDLILQQKIQLETIQTNQNLSTNQQINKLKKIKDELENELVQLNLHKEQQQKVLDSNNKGIQELKQKLEWLEKMDYTLLNAKLLQQEQIQMKQQQQLISIASIIFQQLIESVSYKSQIKIMLQEYYQKLNTYFDKANEIISQQNWKQDDDPLKYFIYHQQTVQKMMDTICAEYTKMIRLIQQQRQDLMSQL</sequence>
<evidence type="ECO:0000313" key="3">
    <source>
        <dbReference type="Proteomes" id="UP000683925"/>
    </source>
</evidence>
<dbReference type="Proteomes" id="UP000683925">
    <property type="component" value="Unassembled WGS sequence"/>
</dbReference>